<keyword evidence="2 8" id="KW-0813">Transport</keyword>
<keyword evidence="10" id="KW-1185">Reference proteome</keyword>
<dbReference type="NCBIfam" id="TIGR00964">
    <property type="entry name" value="secE_bact"/>
    <property type="match status" value="1"/>
</dbReference>
<evidence type="ECO:0000313" key="10">
    <source>
        <dbReference type="Proteomes" id="UP000031408"/>
    </source>
</evidence>
<dbReference type="PRINTS" id="PR01650">
    <property type="entry name" value="SECETRNLCASE"/>
</dbReference>
<organism evidence="9 10">
    <name type="scientific">Flavihumibacter solisilvae</name>
    <dbReference type="NCBI Taxonomy" id="1349421"/>
    <lineage>
        <taxon>Bacteria</taxon>
        <taxon>Pseudomonadati</taxon>
        <taxon>Bacteroidota</taxon>
        <taxon>Chitinophagia</taxon>
        <taxon>Chitinophagales</taxon>
        <taxon>Chitinophagaceae</taxon>
        <taxon>Flavihumibacter</taxon>
    </lineage>
</organism>
<dbReference type="GO" id="GO:0065002">
    <property type="term" value="P:intracellular protein transmembrane transport"/>
    <property type="evidence" value="ECO:0007669"/>
    <property type="project" value="UniProtKB-UniRule"/>
</dbReference>
<dbReference type="Gene3D" id="1.20.5.1030">
    <property type="entry name" value="Preprotein translocase secy subunit"/>
    <property type="match status" value="1"/>
</dbReference>
<evidence type="ECO:0000256" key="6">
    <source>
        <dbReference type="ARBA" id="ARBA00023010"/>
    </source>
</evidence>
<dbReference type="Pfam" id="PF00584">
    <property type="entry name" value="SecE"/>
    <property type="match status" value="1"/>
</dbReference>
<dbReference type="AlphaFoldDB" id="A0A0C1IN33"/>
<dbReference type="EMBL" id="JSVC01000005">
    <property type="protein sequence ID" value="KIC95640.1"/>
    <property type="molecule type" value="Genomic_DNA"/>
</dbReference>
<comment type="subunit">
    <text evidence="8">Component of the Sec protein translocase complex. Heterotrimer consisting of SecY, SecE and SecG subunits. The heterotrimers can form oligomers, although 1 heterotrimer is thought to be able to translocate proteins. Interacts with the ribosome. Interacts with SecDF, and other proteins may be involved. Interacts with SecA.</text>
</comment>
<protein>
    <recommendedName>
        <fullName evidence="8">Protein translocase subunit SecE</fullName>
    </recommendedName>
</protein>
<keyword evidence="6 8" id="KW-0811">Translocation</keyword>
<keyword evidence="9" id="KW-0251">Elongation factor</keyword>
<sequence length="64" mass="7498">MTKITTYFSESYKELVEKVTWPTWVQLQQSTIIVLVATVLITLIVWLMDFASNSLLKFIYSFFA</sequence>
<accession>A0A0C1IN33</accession>
<dbReference type="InterPro" id="IPR001901">
    <property type="entry name" value="Translocase_SecE/Sec61-g"/>
</dbReference>
<evidence type="ECO:0000256" key="7">
    <source>
        <dbReference type="ARBA" id="ARBA00023136"/>
    </source>
</evidence>
<evidence type="ECO:0000256" key="1">
    <source>
        <dbReference type="ARBA" id="ARBA00004370"/>
    </source>
</evidence>
<dbReference type="OrthoDB" id="9810735at2"/>
<gene>
    <name evidence="8" type="primary">secE</name>
    <name evidence="9" type="ORF">OI18_05155</name>
</gene>
<comment type="similarity">
    <text evidence="8">Belongs to the SecE/SEC61-gamma family.</text>
</comment>
<name>A0A0C1IN33_9BACT</name>
<dbReference type="GO" id="GO:0008320">
    <property type="term" value="F:protein transmembrane transporter activity"/>
    <property type="evidence" value="ECO:0007669"/>
    <property type="project" value="UniProtKB-UniRule"/>
</dbReference>
<dbReference type="STRING" id="1349421.OI18_05155"/>
<keyword evidence="7 8" id="KW-0472">Membrane</keyword>
<dbReference type="GO" id="GO:0043952">
    <property type="term" value="P:protein transport by the Sec complex"/>
    <property type="evidence" value="ECO:0007669"/>
    <property type="project" value="UniProtKB-UniRule"/>
</dbReference>
<dbReference type="GO" id="GO:0009306">
    <property type="term" value="P:protein secretion"/>
    <property type="evidence" value="ECO:0007669"/>
    <property type="project" value="UniProtKB-UniRule"/>
</dbReference>
<evidence type="ECO:0000256" key="3">
    <source>
        <dbReference type="ARBA" id="ARBA00022692"/>
    </source>
</evidence>
<dbReference type="Proteomes" id="UP000031408">
    <property type="component" value="Unassembled WGS sequence"/>
</dbReference>
<keyword evidence="9" id="KW-0648">Protein biosynthesis</keyword>
<dbReference type="GO" id="GO:0003746">
    <property type="term" value="F:translation elongation factor activity"/>
    <property type="evidence" value="ECO:0007669"/>
    <property type="project" value="UniProtKB-KW"/>
</dbReference>
<keyword evidence="5 8" id="KW-1133">Transmembrane helix</keyword>
<evidence type="ECO:0000256" key="2">
    <source>
        <dbReference type="ARBA" id="ARBA00022448"/>
    </source>
</evidence>
<dbReference type="InterPro" id="IPR038379">
    <property type="entry name" value="SecE_sf"/>
</dbReference>
<evidence type="ECO:0000256" key="8">
    <source>
        <dbReference type="HAMAP-Rule" id="MF_00422"/>
    </source>
</evidence>
<keyword evidence="8" id="KW-1003">Cell membrane</keyword>
<feature type="transmembrane region" description="Helical" evidence="8">
    <location>
        <begin position="27"/>
        <end position="48"/>
    </location>
</feature>
<keyword evidence="4 8" id="KW-0653">Protein transport</keyword>
<reference evidence="9 10" key="1">
    <citation type="submission" date="2014-11" db="EMBL/GenBank/DDBJ databases">
        <title>Genome sequence of Flavihumibacter solisilvae 3-3.</title>
        <authorList>
            <person name="Zhou G."/>
            <person name="Li M."/>
            <person name="Wang G."/>
        </authorList>
    </citation>
    <scope>NUCLEOTIDE SEQUENCE [LARGE SCALE GENOMIC DNA]</scope>
    <source>
        <strain evidence="9 10">3-3</strain>
    </source>
</reference>
<comment type="function">
    <text evidence="8">Essential subunit of the Sec protein translocation channel SecYEG. Clamps together the 2 halves of SecY. May contact the channel plug during translocation.</text>
</comment>
<dbReference type="GO" id="GO:0005886">
    <property type="term" value="C:plasma membrane"/>
    <property type="evidence" value="ECO:0007669"/>
    <property type="project" value="UniProtKB-SubCell"/>
</dbReference>
<keyword evidence="3 8" id="KW-0812">Transmembrane</keyword>
<dbReference type="HAMAP" id="MF_00422">
    <property type="entry name" value="SecE"/>
    <property type="match status" value="1"/>
</dbReference>
<evidence type="ECO:0000256" key="5">
    <source>
        <dbReference type="ARBA" id="ARBA00022989"/>
    </source>
</evidence>
<dbReference type="InterPro" id="IPR005807">
    <property type="entry name" value="SecE_bac"/>
</dbReference>
<evidence type="ECO:0000313" key="9">
    <source>
        <dbReference type="EMBL" id="KIC95640.1"/>
    </source>
</evidence>
<comment type="caution">
    <text evidence="9">The sequence shown here is derived from an EMBL/GenBank/DDBJ whole genome shotgun (WGS) entry which is preliminary data.</text>
</comment>
<dbReference type="GO" id="GO:0006605">
    <property type="term" value="P:protein targeting"/>
    <property type="evidence" value="ECO:0007669"/>
    <property type="project" value="UniProtKB-UniRule"/>
</dbReference>
<dbReference type="RefSeq" id="WP_039137762.1">
    <property type="nucleotide sequence ID" value="NZ_JSVC01000005.1"/>
</dbReference>
<evidence type="ECO:0000256" key="4">
    <source>
        <dbReference type="ARBA" id="ARBA00022927"/>
    </source>
</evidence>
<proteinExistence type="inferred from homology"/>
<comment type="subcellular location">
    <subcellularLocation>
        <location evidence="8">Cell membrane</location>
        <topology evidence="8">Single-pass membrane protein</topology>
    </subcellularLocation>
    <subcellularLocation>
        <location evidence="1">Membrane</location>
    </subcellularLocation>
</comment>